<name>A0ACB8ZJ72_ARCLA</name>
<reference evidence="1 2" key="2">
    <citation type="journal article" date="2022" name="Mol. Ecol. Resour.">
        <title>The genomes of chicory, endive, great burdock and yacon provide insights into Asteraceae paleo-polyploidization history and plant inulin production.</title>
        <authorList>
            <person name="Fan W."/>
            <person name="Wang S."/>
            <person name="Wang H."/>
            <person name="Wang A."/>
            <person name="Jiang F."/>
            <person name="Liu H."/>
            <person name="Zhao H."/>
            <person name="Xu D."/>
            <person name="Zhang Y."/>
        </authorList>
    </citation>
    <scope>NUCLEOTIDE SEQUENCE [LARGE SCALE GENOMIC DNA]</scope>
    <source>
        <strain evidence="2">cv. Niubang</strain>
    </source>
</reference>
<reference evidence="2" key="1">
    <citation type="journal article" date="2022" name="Mol. Ecol. Resour.">
        <title>The genomes of chicory, endive, great burdock and yacon provide insights into Asteraceae palaeo-polyploidization history and plant inulin production.</title>
        <authorList>
            <person name="Fan W."/>
            <person name="Wang S."/>
            <person name="Wang H."/>
            <person name="Wang A."/>
            <person name="Jiang F."/>
            <person name="Liu H."/>
            <person name="Zhao H."/>
            <person name="Xu D."/>
            <person name="Zhang Y."/>
        </authorList>
    </citation>
    <scope>NUCLEOTIDE SEQUENCE [LARGE SCALE GENOMIC DNA]</scope>
    <source>
        <strain evidence="2">cv. Niubang</strain>
    </source>
</reference>
<accession>A0ACB8ZJ72</accession>
<organism evidence="1 2">
    <name type="scientific">Arctium lappa</name>
    <name type="common">Greater burdock</name>
    <name type="synonym">Lappa major</name>
    <dbReference type="NCBI Taxonomy" id="4217"/>
    <lineage>
        <taxon>Eukaryota</taxon>
        <taxon>Viridiplantae</taxon>
        <taxon>Streptophyta</taxon>
        <taxon>Embryophyta</taxon>
        <taxon>Tracheophyta</taxon>
        <taxon>Spermatophyta</taxon>
        <taxon>Magnoliopsida</taxon>
        <taxon>eudicotyledons</taxon>
        <taxon>Gunneridae</taxon>
        <taxon>Pentapetalae</taxon>
        <taxon>asterids</taxon>
        <taxon>campanulids</taxon>
        <taxon>Asterales</taxon>
        <taxon>Asteraceae</taxon>
        <taxon>Carduoideae</taxon>
        <taxon>Cardueae</taxon>
        <taxon>Arctiinae</taxon>
        <taxon>Arctium</taxon>
    </lineage>
</organism>
<comment type="caution">
    <text evidence="1">The sequence shown here is derived from an EMBL/GenBank/DDBJ whole genome shotgun (WGS) entry which is preliminary data.</text>
</comment>
<gene>
    <name evidence="1" type="ORF">L6452_30322</name>
</gene>
<proteinExistence type="predicted"/>
<sequence>MGDDNNMVIALDLNQEPYVDSSPPSPPTPPSSDELETSQVGIVDRIRQLQAVTARANQRQRWRQSKNNPELTYYMPVVIKPTVDKKNKNQGDNSGSSSGEERVRNCKRDISHLAKALEMDLDANKPDNGNFFNCNICLVMAKNPILTCCGHLFCSSCFDQVPYVDSISKECPTCEGEVTNSNIIPVYGNGKNSRTFWTVWTRQSTHLVDFDGRDFHRCRPSFAAKSIYWKFLSRIVLGNNMTYGVFGE</sequence>
<evidence type="ECO:0000313" key="2">
    <source>
        <dbReference type="Proteomes" id="UP001055879"/>
    </source>
</evidence>
<evidence type="ECO:0000313" key="1">
    <source>
        <dbReference type="EMBL" id="KAI3697359.1"/>
    </source>
</evidence>
<dbReference type="EMBL" id="CM042056">
    <property type="protein sequence ID" value="KAI3697359.1"/>
    <property type="molecule type" value="Genomic_DNA"/>
</dbReference>
<dbReference type="Proteomes" id="UP001055879">
    <property type="component" value="Linkage Group LG10"/>
</dbReference>
<protein>
    <submittedName>
        <fullName evidence="1">Uncharacterized protein</fullName>
    </submittedName>
</protein>
<keyword evidence="2" id="KW-1185">Reference proteome</keyword>